<organism evidence="1">
    <name type="scientific">Timema bartmani</name>
    <dbReference type="NCBI Taxonomy" id="61472"/>
    <lineage>
        <taxon>Eukaryota</taxon>
        <taxon>Metazoa</taxon>
        <taxon>Ecdysozoa</taxon>
        <taxon>Arthropoda</taxon>
        <taxon>Hexapoda</taxon>
        <taxon>Insecta</taxon>
        <taxon>Pterygota</taxon>
        <taxon>Neoptera</taxon>
        <taxon>Polyneoptera</taxon>
        <taxon>Phasmatodea</taxon>
        <taxon>Timematodea</taxon>
        <taxon>Timematoidea</taxon>
        <taxon>Timematidae</taxon>
        <taxon>Timema</taxon>
    </lineage>
</organism>
<name>A0A7R9I6H4_9NEOP</name>
<gene>
    <name evidence="1" type="ORF">TBIB3V08_LOCUS11574</name>
</gene>
<reference evidence="1" key="1">
    <citation type="submission" date="2020-11" db="EMBL/GenBank/DDBJ databases">
        <authorList>
            <person name="Tran Van P."/>
        </authorList>
    </citation>
    <scope>NUCLEOTIDE SEQUENCE</scope>
</reference>
<evidence type="ECO:0000313" key="1">
    <source>
        <dbReference type="EMBL" id="CAD7449299.1"/>
    </source>
</evidence>
<accession>A0A7R9I6H4</accession>
<dbReference type="AlphaFoldDB" id="A0A7R9I6H4"/>
<protein>
    <submittedName>
        <fullName evidence="1">Uncharacterized protein</fullName>
    </submittedName>
</protein>
<proteinExistence type="predicted"/>
<dbReference type="EMBL" id="OD571450">
    <property type="protein sequence ID" value="CAD7449299.1"/>
    <property type="molecule type" value="Genomic_DNA"/>
</dbReference>
<sequence length="96" mass="10743">MLPYTASCDIESVIYTCLEFVTRLLRCENTHSSVDTLRPVARLSLLSHLSSLALHSARWNVPHPLAMRGGPSLKLCEVYYGRRVDDQATFHGVADI</sequence>